<protein>
    <submittedName>
        <fullName evidence="6">Helix-turn-helix transcriptional regulator</fullName>
    </submittedName>
</protein>
<dbReference type="Pfam" id="PF00196">
    <property type="entry name" value="GerE"/>
    <property type="match status" value="1"/>
</dbReference>
<dbReference type="InterPro" id="IPR016032">
    <property type="entry name" value="Sig_transdc_resp-reg_C-effctor"/>
</dbReference>
<evidence type="ECO:0000313" key="6">
    <source>
        <dbReference type="EMBL" id="GGD13588.1"/>
    </source>
</evidence>
<evidence type="ECO:0000259" key="5">
    <source>
        <dbReference type="PROSITE" id="PS50110"/>
    </source>
</evidence>
<dbReference type="CDD" id="cd06170">
    <property type="entry name" value="LuxR_C_like"/>
    <property type="match status" value="1"/>
</dbReference>
<dbReference type="PRINTS" id="PR00038">
    <property type="entry name" value="HTHLUXR"/>
</dbReference>
<dbReference type="PROSITE" id="PS00622">
    <property type="entry name" value="HTH_LUXR_1"/>
    <property type="match status" value="1"/>
</dbReference>
<name>A0A916XVC7_9FLAO</name>
<accession>A0A916XVC7</accession>
<feature type="modified residue" description="4-aspartylphosphate" evidence="3">
    <location>
        <position position="73"/>
    </location>
</feature>
<dbReference type="SMART" id="SM00448">
    <property type="entry name" value="REC"/>
    <property type="match status" value="1"/>
</dbReference>
<keyword evidence="1 3" id="KW-0597">Phosphoprotein</keyword>
<dbReference type="SMART" id="SM00421">
    <property type="entry name" value="HTH_LUXR"/>
    <property type="match status" value="1"/>
</dbReference>
<evidence type="ECO:0000256" key="2">
    <source>
        <dbReference type="ARBA" id="ARBA00023125"/>
    </source>
</evidence>
<dbReference type="PROSITE" id="PS50110">
    <property type="entry name" value="RESPONSE_REGULATORY"/>
    <property type="match status" value="1"/>
</dbReference>
<evidence type="ECO:0000256" key="1">
    <source>
        <dbReference type="ARBA" id="ARBA00022553"/>
    </source>
</evidence>
<keyword evidence="2" id="KW-0238">DNA-binding</keyword>
<dbReference type="InterPro" id="IPR001789">
    <property type="entry name" value="Sig_transdc_resp-reg_receiver"/>
</dbReference>
<dbReference type="CDD" id="cd17535">
    <property type="entry name" value="REC_NarL-like"/>
    <property type="match status" value="1"/>
</dbReference>
<evidence type="ECO:0000313" key="7">
    <source>
        <dbReference type="Proteomes" id="UP000625735"/>
    </source>
</evidence>
<dbReference type="InterPro" id="IPR039420">
    <property type="entry name" value="WalR-like"/>
</dbReference>
<sequence length="228" mass="25531">MLSLTALIKLIISTKIPLIMIKVCLADNQPVVHFGVKSYFKDHAEISLVGHVGNYNMILDLLKIKPVDVLILDLELEGLSSLNMVKFLLKEFPSTKIIIFSNLSENIYAPNALKAGVSSYLHKTSKLETLGNTITKVSHGAIIYSDTVKKNLALIAKQNKSERLYRKLSNREIEVLRFLSDGKKNNEISKILGLNEKTISTYKLRLLTKLNVTNLVDLVNKAKTLEIV</sequence>
<dbReference type="GO" id="GO:0006355">
    <property type="term" value="P:regulation of DNA-templated transcription"/>
    <property type="evidence" value="ECO:0007669"/>
    <property type="project" value="InterPro"/>
</dbReference>
<proteinExistence type="predicted"/>
<evidence type="ECO:0000259" key="4">
    <source>
        <dbReference type="PROSITE" id="PS50043"/>
    </source>
</evidence>
<reference evidence="6" key="2">
    <citation type="submission" date="2020-09" db="EMBL/GenBank/DDBJ databases">
        <authorList>
            <person name="Sun Q."/>
            <person name="Zhou Y."/>
        </authorList>
    </citation>
    <scope>NUCLEOTIDE SEQUENCE</scope>
    <source>
        <strain evidence="6">CGMCC 1.12506</strain>
    </source>
</reference>
<dbReference type="AlphaFoldDB" id="A0A916XVC7"/>
<feature type="domain" description="HTH luxR-type" evidence="4">
    <location>
        <begin position="161"/>
        <end position="226"/>
    </location>
</feature>
<dbReference type="Pfam" id="PF00072">
    <property type="entry name" value="Response_reg"/>
    <property type="match status" value="1"/>
</dbReference>
<reference evidence="6" key="1">
    <citation type="journal article" date="2014" name="Int. J. Syst. Evol. Microbiol.">
        <title>Complete genome sequence of Corynebacterium casei LMG S-19264T (=DSM 44701T), isolated from a smear-ripened cheese.</title>
        <authorList>
            <consortium name="US DOE Joint Genome Institute (JGI-PGF)"/>
            <person name="Walter F."/>
            <person name="Albersmeier A."/>
            <person name="Kalinowski J."/>
            <person name="Ruckert C."/>
        </authorList>
    </citation>
    <scope>NUCLEOTIDE SEQUENCE</scope>
    <source>
        <strain evidence="6">CGMCC 1.12506</strain>
    </source>
</reference>
<dbReference type="EMBL" id="BMFG01000001">
    <property type="protein sequence ID" value="GGD13588.1"/>
    <property type="molecule type" value="Genomic_DNA"/>
</dbReference>
<dbReference type="InterPro" id="IPR058245">
    <property type="entry name" value="NreC/VraR/RcsB-like_REC"/>
</dbReference>
<dbReference type="GO" id="GO:0003677">
    <property type="term" value="F:DNA binding"/>
    <property type="evidence" value="ECO:0007669"/>
    <property type="project" value="UniProtKB-KW"/>
</dbReference>
<dbReference type="InterPro" id="IPR000792">
    <property type="entry name" value="Tscrpt_reg_LuxR_C"/>
</dbReference>
<dbReference type="GO" id="GO:0000160">
    <property type="term" value="P:phosphorelay signal transduction system"/>
    <property type="evidence" value="ECO:0007669"/>
    <property type="project" value="InterPro"/>
</dbReference>
<evidence type="ECO:0000256" key="3">
    <source>
        <dbReference type="PROSITE-ProRule" id="PRU00169"/>
    </source>
</evidence>
<comment type="caution">
    <text evidence="6">The sequence shown here is derived from an EMBL/GenBank/DDBJ whole genome shotgun (WGS) entry which is preliminary data.</text>
</comment>
<dbReference type="Gene3D" id="3.40.50.2300">
    <property type="match status" value="1"/>
</dbReference>
<gene>
    <name evidence="6" type="ORF">GCM10011343_00830</name>
</gene>
<feature type="domain" description="Response regulatory" evidence="5">
    <location>
        <begin position="22"/>
        <end position="138"/>
    </location>
</feature>
<dbReference type="InterPro" id="IPR011006">
    <property type="entry name" value="CheY-like_superfamily"/>
</dbReference>
<dbReference type="SUPFAM" id="SSF52172">
    <property type="entry name" value="CheY-like"/>
    <property type="match status" value="1"/>
</dbReference>
<dbReference type="PANTHER" id="PTHR43214">
    <property type="entry name" value="TWO-COMPONENT RESPONSE REGULATOR"/>
    <property type="match status" value="1"/>
</dbReference>
<dbReference type="Proteomes" id="UP000625735">
    <property type="component" value="Unassembled WGS sequence"/>
</dbReference>
<dbReference type="PROSITE" id="PS50043">
    <property type="entry name" value="HTH_LUXR_2"/>
    <property type="match status" value="1"/>
</dbReference>
<dbReference type="PANTHER" id="PTHR43214:SF43">
    <property type="entry name" value="TWO-COMPONENT RESPONSE REGULATOR"/>
    <property type="match status" value="1"/>
</dbReference>
<organism evidence="6 7">
    <name type="scientific">Flavobacterium orientale</name>
    <dbReference type="NCBI Taxonomy" id="1756020"/>
    <lineage>
        <taxon>Bacteria</taxon>
        <taxon>Pseudomonadati</taxon>
        <taxon>Bacteroidota</taxon>
        <taxon>Flavobacteriia</taxon>
        <taxon>Flavobacteriales</taxon>
        <taxon>Flavobacteriaceae</taxon>
        <taxon>Flavobacterium</taxon>
    </lineage>
</organism>
<keyword evidence="7" id="KW-1185">Reference proteome</keyword>
<dbReference type="SUPFAM" id="SSF46894">
    <property type="entry name" value="C-terminal effector domain of the bipartite response regulators"/>
    <property type="match status" value="1"/>
</dbReference>